<keyword evidence="2" id="KW-0812">Transmembrane</keyword>
<evidence type="ECO:0000313" key="6">
    <source>
        <dbReference type="Proteomes" id="UP000236161"/>
    </source>
</evidence>
<feature type="chain" id="PRO_5014133298" description="DUF7356 domain-containing protein" evidence="3">
    <location>
        <begin position="25"/>
        <end position="411"/>
    </location>
</feature>
<dbReference type="Pfam" id="PF24053">
    <property type="entry name" value="DUF7356"/>
    <property type="match status" value="1"/>
</dbReference>
<proteinExistence type="predicted"/>
<feature type="signal peptide" evidence="3">
    <location>
        <begin position="1"/>
        <end position="24"/>
    </location>
</feature>
<dbReference type="InterPro" id="IPR055780">
    <property type="entry name" value="DUF7356"/>
</dbReference>
<feature type="compositionally biased region" description="Polar residues" evidence="1">
    <location>
        <begin position="387"/>
        <end position="400"/>
    </location>
</feature>
<feature type="compositionally biased region" description="Basic and acidic residues" evidence="1">
    <location>
        <begin position="119"/>
        <end position="135"/>
    </location>
</feature>
<dbReference type="Proteomes" id="UP000236161">
    <property type="component" value="Unassembled WGS sequence"/>
</dbReference>
<reference evidence="5 6" key="1">
    <citation type="journal article" date="2017" name="Nature">
        <title>The Apostasia genome and the evolution of orchids.</title>
        <authorList>
            <person name="Zhang G.Q."/>
            <person name="Liu K.W."/>
            <person name="Li Z."/>
            <person name="Lohaus R."/>
            <person name="Hsiao Y.Y."/>
            <person name="Niu S.C."/>
            <person name="Wang J.Y."/>
            <person name="Lin Y.C."/>
            <person name="Xu Q."/>
            <person name="Chen L.J."/>
            <person name="Yoshida K."/>
            <person name="Fujiwara S."/>
            <person name="Wang Z.W."/>
            <person name="Zhang Y.Q."/>
            <person name="Mitsuda N."/>
            <person name="Wang M."/>
            <person name="Liu G.H."/>
            <person name="Pecoraro L."/>
            <person name="Huang H.X."/>
            <person name="Xiao X.J."/>
            <person name="Lin M."/>
            <person name="Wu X.Y."/>
            <person name="Wu W.L."/>
            <person name="Chen Y.Y."/>
            <person name="Chang S.B."/>
            <person name="Sakamoto S."/>
            <person name="Ohme-Takagi M."/>
            <person name="Yagi M."/>
            <person name="Zeng S.J."/>
            <person name="Shen C.Y."/>
            <person name="Yeh C.M."/>
            <person name="Luo Y.B."/>
            <person name="Tsai W.C."/>
            <person name="Van de Peer Y."/>
            <person name="Liu Z.J."/>
        </authorList>
    </citation>
    <scope>NUCLEOTIDE SEQUENCE [LARGE SCALE GENOMIC DNA]</scope>
    <source>
        <strain evidence="6">cv. Shenzhen</strain>
        <tissue evidence="5">Stem</tissue>
    </source>
</reference>
<dbReference type="STRING" id="1088818.A0A2I0A4S9"/>
<dbReference type="OrthoDB" id="786466at2759"/>
<keyword evidence="2" id="KW-0472">Membrane</keyword>
<keyword evidence="2" id="KW-1133">Transmembrane helix</keyword>
<dbReference type="PANTHER" id="PTHR34200:SF2">
    <property type="entry name" value="TRANSMEMBRANE PROTEIN"/>
    <property type="match status" value="1"/>
</dbReference>
<evidence type="ECO:0000259" key="4">
    <source>
        <dbReference type="Pfam" id="PF24053"/>
    </source>
</evidence>
<evidence type="ECO:0000256" key="3">
    <source>
        <dbReference type="SAM" id="SignalP"/>
    </source>
</evidence>
<dbReference type="PANTHER" id="PTHR34200">
    <property type="entry name" value="DENTIN SIALOPHOSPHOPROTEIN-LIKE ISOFORM X1"/>
    <property type="match status" value="1"/>
</dbReference>
<feature type="compositionally biased region" description="Basic and acidic residues" evidence="1">
    <location>
        <begin position="181"/>
        <end position="191"/>
    </location>
</feature>
<feature type="compositionally biased region" description="Pro residues" evidence="1">
    <location>
        <begin position="70"/>
        <end position="79"/>
    </location>
</feature>
<feature type="transmembrane region" description="Helical" evidence="2">
    <location>
        <begin position="304"/>
        <end position="323"/>
    </location>
</feature>
<organism evidence="5 6">
    <name type="scientific">Apostasia shenzhenica</name>
    <dbReference type="NCBI Taxonomy" id="1088818"/>
    <lineage>
        <taxon>Eukaryota</taxon>
        <taxon>Viridiplantae</taxon>
        <taxon>Streptophyta</taxon>
        <taxon>Embryophyta</taxon>
        <taxon>Tracheophyta</taxon>
        <taxon>Spermatophyta</taxon>
        <taxon>Magnoliopsida</taxon>
        <taxon>Liliopsida</taxon>
        <taxon>Asparagales</taxon>
        <taxon>Orchidaceae</taxon>
        <taxon>Apostasioideae</taxon>
        <taxon>Apostasia</taxon>
    </lineage>
</organism>
<name>A0A2I0A4S9_9ASPA</name>
<protein>
    <recommendedName>
        <fullName evidence="4">DUF7356 domain-containing protein</fullName>
    </recommendedName>
</protein>
<evidence type="ECO:0000313" key="5">
    <source>
        <dbReference type="EMBL" id="PKA50556.1"/>
    </source>
</evidence>
<dbReference type="AlphaFoldDB" id="A0A2I0A4S9"/>
<keyword evidence="6" id="KW-1185">Reference proteome</keyword>
<feature type="domain" description="DUF7356" evidence="4">
    <location>
        <begin position="184"/>
        <end position="287"/>
    </location>
</feature>
<gene>
    <name evidence="5" type="ORF">AXF42_Ash013771</name>
</gene>
<dbReference type="EMBL" id="KZ452023">
    <property type="protein sequence ID" value="PKA50556.1"/>
    <property type="molecule type" value="Genomic_DNA"/>
</dbReference>
<feature type="compositionally biased region" description="Basic and acidic residues" evidence="1">
    <location>
        <begin position="162"/>
        <end position="174"/>
    </location>
</feature>
<feature type="region of interest" description="Disordered" evidence="1">
    <location>
        <begin position="39"/>
        <end position="191"/>
    </location>
</feature>
<feature type="region of interest" description="Disordered" evidence="1">
    <location>
        <begin position="373"/>
        <end position="411"/>
    </location>
</feature>
<evidence type="ECO:0000256" key="2">
    <source>
        <dbReference type="SAM" id="Phobius"/>
    </source>
</evidence>
<sequence>MGNCNQTVPVALLCVLAMAMVSSASSMMNFRILVAEEKGDGKPSELPKVSPSTPPTSPLNGNASASSQSQPPPPKPDSSPPNSLSSDSPRPKSPSWSTPSGPEDKNLNESSQGTPNSPPKKEAQKAPESPNKGDDAIIQPPVKQNLNVPQAPVNDKTPPAQVKDEASQPTKEDNSTTLSGKSDDSSKKENCDISDASTVKCQNGALVACLLQAETNSKDLFLLVQNIGADDLKVNVTFPVNLKIGSKMLELSKHGVGKVEIEADNSQNLEIVLNAGKEDCILRTKQSISDWLSFQQMPAYAAQVGAYFLFATILFIGGTWACCKFGKREKRVDAGIPYQQLEMTTQAQSISVASNEISADNWDQSWDDDWDDEEAAVRTSGKRHTEIASSNGISSRSPNPNKDGWDIDWDD</sequence>
<evidence type="ECO:0000256" key="1">
    <source>
        <dbReference type="SAM" id="MobiDB-lite"/>
    </source>
</evidence>
<accession>A0A2I0A4S9</accession>
<keyword evidence="3" id="KW-0732">Signal</keyword>